<evidence type="ECO:0008006" key="5">
    <source>
        <dbReference type="Google" id="ProtNLM"/>
    </source>
</evidence>
<accession>K0TAU6</accession>
<comment type="caution">
    <text evidence="3">The sequence shown here is derived from an EMBL/GenBank/DDBJ whole genome shotgun (WGS) entry which is preliminary data.</text>
</comment>
<feature type="signal peptide" evidence="2">
    <location>
        <begin position="1"/>
        <end position="27"/>
    </location>
</feature>
<sequence>MHATAMAFLCLCWCTILHIAIQHPASSLPSRANNKTLYRRLGATRATRKKTRMIENNPGESNSNDDQAPLPRGSRSSPDGDGDCQRLPHPGRGPDGQLYPISRSTKLERHGTATSEHSSSSKSSYPNRSGSNAAPFPNSPALSTFSKIAAVKVGAA</sequence>
<feature type="region of interest" description="Disordered" evidence="1">
    <location>
        <begin position="39"/>
        <end position="143"/>
    </location>
</feature>
<evidence type="ECO:0000313" key="3">
    <source>
        <dbReference type="EMBL" id="EJK70571.1"/>
    </source>
</evidence>
<dbReference type="AlphaFoldDB" id="K0TAU6"/>
<evidence type="ECO:0000256" key="2">
    <source>
        <dbReference type="SAM" id="SignalP"/>
    </source>
</evidence>
<protein>
    <recommendedName>
        <fullName evidence="5">Secreted protein</fullName>
    </recommendedName>
</protein>
<keyword evidence="2" id="KW-0732">Signal</keyword>
<name>K0TAU6_THAOC</name>
<proteinExistence type="predicted"/>
<dbReference type="EMBL" id="AGNL01008355">
    <property type="protein sequence ID" value="EJK70571.1"/>
    <property type="molecule type" value="Genomic_DNA"/>
</dbReference>
<reference evidence="3 4" key="1">
    <citation type="journal article" date="2012" name="Genome Biol.">
        <title>Genome and low-iron response of an oceanic diatom adapted to chronic iron limitation.</title>
        <authorList>
            <person name="Lommer M."/>
            <person name="Specht M."/>
            <person name="Roy A.S."/>
            <person name="Kraemer L."/>
            <person name="Andreson R."/>
            <person name="Gutowska M.A."/>
            <person name="Wolf J."/>
            <person name="Bergner S.V."/>
            <person name="Schilhabel M.B."/>
            <person name="Klostermeier U.C."/>
            <person name="Beiko R.G."/>
            <person name="Rosenstiel P."/>
            <person name="Hippler M."/>
            <person name="Laroche J."/>
        </authorList>
    </citation>
    <scope>NUCLEOTIDE SEQUENCE [LARGE SCALE GENOMIC DNA]</scope>
    <source>
        <strain evidence="3 4">CCMP1005</strain>
    </source>
</reference>
<evidence type="ECO:0000256" key="1">
    <source>
        <dbReference type="SAM" id="MobiDB-lite"/>
    </source>
</evidence>
<feature type="compositionally biased region" description="Low complexity" evidence="1">
    <location>
        <begin position="115"/>
        <end position="131"/>
    </location>
</feature>
<organism evidence="3 4">
    <name type="scientific">Thalassiosira oceanica</name>
    <name type="common">Marine diatom</name>
    <dbReference type="NCBI Taxonomy" id="159749"/>
    <lineage>
        <taxon>Eukaryota</taxon>
        <taxon>Sar</taxon>
        <taxon>Stramenopiles</taxon>
        <taxon>Ochrophyta</taxon>
        <taxon>Bacillariophyta</taxon>
        <taxon>Coscinodiscophyceae</taxon>
        <taxon>Thalassiosirophycidae</taxon>
        <taxon>Thalassiosirales</taxon>
        <taxon>Thalassiosiraceae</taxon>
        <taxon>Thalassiosira</taxon>
    </lineage>
</organism>
<dbReference type="Proteomes" id="UP000266841">
    <property type="component" value="Unassembled WGS sequence"/>
</dbReference>
<evidence type="ECO:0000313" key="4">
    <source>
        <dbReference type="Proteomes" id="UP000266841"/>
    </source>
</evidence>
<keyword evidence="4" id="KW-1185">Reference proteome</keyword>
<feature type="chain" id="PRO_5003841700" description="Secreted protein" evidence="2">
    <location>
        <begin position="28"/>
        <end position="156"/>
    </location>
</feature>
<gene>
    <name evidence="3" type="ORF">THAOC_08060</name>
</gene>